<evidence type="ECO:0000313" key="1">
    <source>
        <dbReference type="EMBL" id="VDO49870.1"/>
    </source>
</evidence>
<reference evidence="1 2" key="2">
    <citation type="submission" date="2018-11" db="EMBL/GenBank/DDBJ databases">
        <authorList>
            <consortium name="Pathogen Informatics"/>
        </authorList>
    </citation>
    <scope>NUCLEOTIDE SEQUENCE [LARGE SCALE GENOMIC DNA]</scope>
</reference>
<protein>
    <submittedName>
        <fullName evidence="3">MIT domain-containing protein</fullName>
    </submittedName>
</protein>
<gene>
    <name evidence="1" type="ORF">OFLC_LOCUS7216</name>
</gene>
<organism evidence="3">
    <name type="scientific">Onchocerca flexuosa</name>
    <dbReference type="NCBI Taxonomy" id="387005"/>
    <lineage>
        <taxon>Eukaryota</taxon>
        <taxon>Metazoa</taxon>
        <taxon>Ecdysozoa</taxon>
        <taxon>Nematoda</taxon>
        <taxon>Chromadorea</taxon>
        <taxon>Rhabditida</taxon>
        <taxon>Spirurina</taxon>
        <taxon>Spiruromorpha</taxon>
        <taxon>Filarioidea</taxon>
        <taxon>Onchocercidae</taxon>
        <taxon>Onchocerca</taxon>
    </lineage>
</organism>
<evidence type="ECO:0000313" key="2">
    <source>
        <dbReference type="Proteomes" id="UP000267606"/>
    </source>
</evidence>
<dbReference type="AlphaFoldDB" id="A0A183HIA4"/>
<accession>A0A183HIA4</accession>
<name>A0A183HIA4_9BILA</name>
<proteinExistence type="predicted"/>
<sequence>MIDQARYKHYQHRNKFKEAIDYLDQIFEDLKKEGDEVDKMQRSREIPTALMHKGTSNDDLVNSAVPPVKLRQHNGIAKREVMKEMDSRKKPIVTTNRHSLHASKSKIAEKHCLQEKAASFEQTLGDVETSETIVLPVQNRKLKGERMDFTRRWLTGDIKSLVSVQPKPDLILGGVEEFLLA</sequence>
<evidence type="ECO:0000313" key="3">
    <source>
        <dbReference type="WBParaSite" id="OFLC_0000721501-mRNA-1"/>
    </source>
</evidence>
<dbReference type="Proteomes" id="UP000267606">
    <property type="component" value="Unassembled WGS sequence"/>
</dbReference>
<dbReference type="WBParaSite" id="OFLC_0000721501-mRNA-1">
    <property type="protein sequence ID" value="OFLC_0000721501-mRNA-1"/>
    <property type="gene ID" value="OFLC_0000721501"/>
</dbReference>
<dbReference type="EMBL" id="UZAJ01007387">
    <property type="protein sequence ID" value="VDO49870.1"/>
    <property type="molecule type" value="Genomic_DNA"/>
</dbReference>
<reference evidence="3" key="1">
    <citation type="submission" date="2016-06" db="UniProtKB">
        <authorList>
            <consortium name="WormBaseParasite"/>
        </authorList>
    </citation>
    <scope>IDENTIFICATION</scope>
</reference>
<keyword evidence="2" id="KW-1185">Reference proteome</keyword>